<evidence type="ECO:0000256" key="2">
    <source>
        <dbReference type="SAM" id="MobiDB-lite"/>
    </source>
</evidence>
<dbReference type="OrthoDB" id="416217at2759"/>
<dbReference type="InterPro" id="IPR036864">
    <property type="entry name" value="Zn2-C6_fun-type_DNA-bd_sf"/>
</dbReference>
<dbReference type="Proteomes" id="UP000800092">
    <property type="component" value="Unassembled WGS sequence"/>
</dbReference>
<dbReference type="SUPFAM" id="SSF57701">
    <property type="entry name" value="Zn2/Cys6 DNA-binding domain"/>
    <property type="match status" value="1"/>
</dbReference>
<evidence type="ECO:0000256" key="1">
    <source>
        <dbReference type="ARBA" id="ARBA00023242"/>
    </source>
</evidence>
<dbReference type="Pfam" id="PF00172">
    <property type="entry name" value="Zn_clus"/>
    <property type="match status" value="1"/>
</dbReference>
<gene>
    <name evidence="4" type="ORF">EV356DRAFT_31730</name>
</gene>
<dbReference type="EMBL" id="ML991781">
    <property type="protein sequence ID" value="KAF2237308.1"/>
    <property type="molecule type" value="Genomic_DNA"/>
</dbReference>
<accession>A0A6A6HHI7</accession>
<dbReference type="PANTHER" id="PTHR47657:SF14">
    <property type="entry name" value="ZN(2)-C6 FUNGAL-TYPE DOMAIN-CONTAINING PROTEIN"/>
    <property type="match status" value="1"/>
</dbReference>
<proteinExistence type="predicted"/>
<reference evidence="4" key="1">
    <citation type="journal article" date="2020" name="Stud. Mycol.">
        <title>101 Dothideomycetes genomes: a test case for predicting lifestyles and emergence of pathogens.</title>
        <authorList>
            <person name="Haridas S."/>
            <person name="Albert R."/>
            <person name="Binder M."/>
            <person name="Bloem J."/>
            <person name="Labutti K."/>
            <person name="Salamov A."/>
            <person name="Andreopoulos B."/>
            <person name="Baker S."/>
            <person name="Barry K."/>
            <person name="Bills G."/>
            <person name="Bluhm B."/>
            <person name="Cannon C."/>
            <person name="Castanera R."/>
            <person name="Culley D."/>
            <person name="Daum C."/>
            <person name="Ezra D."/>
            <person name="Gonzalez J."/>
            <person name="Henrissat B."/>
            <person name="Kuo A."/>
            <person name="Liang C."/>
            <person name="Lipzen A."/>
            <person name="Lutzoni F."/>
            <person name="Magnuson J."/>
            <person name="Mondo S."/>
            <person name="Nolan M."/>
            <person name="Ohm R."/>
            <person name="Pangilinan J."/>
            <person name="Park H.-J."/>
            <person name="Ramirez L."/>
            <person name="Alfaro M."/>
            <person name="Sun H."/>
            <person name="Tritt A."/>
            <person name="Yoshinaga Y."/>
            <person name="Zwiers L.-H."/>
            <person name="Turgeon B."/>
            <person name="Goodwin S."/>
            <person name="Spatafora J."/>
            <person name="Crous P."/>
            <person name="Grigoriev I."/>
        </authorList>
    </citation>
    <scope>NUCLEOTIDE SEQUENCE</scope>
    <source>
        <strain evidence="4">Tuck. ex Michener</strain>
    </source>
</reference>
<organism evidence="4 5">
    <name type="scientific">Viridothelium virens</name>
    <name type="common">Speckled blister lichen</name>
    <name type="synonym">Trypethelium virens</name>
    <dbReference type="NCBI Taxonomy" id="1048519"/>
    <lineage>
        <taxon>Eukaryota</taxon>
        <taxon>Fungi</taxon>
        <taxon>Dikarya</taxon>
        <taxon>Ascomycota</taxon>
        <taxon>Pezizomycotina</taxon>
        <taxon>Dothideomycetes</taxon>
        <taxon>Dothideomycetes incertae sedis</taxon>
        <taxon>Trypetheliales</taxon>
        <taxon>Trypetheliaceae</taxon>
        <taxon>Viridothelium</taxon>
    </lineage>
</organism>
<evidence type="ECO:0000259" key="3">
    <source>
        <dbReference type="PROSITE" id="PS50048"/>
    </source>
</evidence>
<feature type="domain" description="Zn(2)-C6 fungal-type" evidence="3">
    <location>
        <begin position="30"/>
        <end position="60"/>
    </location>
</feature>
<dbReference type="Gene3D" id="4.10.240.10">
    <property type="entry name" value="Zn(2)-C6 fungal-type DNA-binding domain"/>
    <property type="match status" value="1"/>
</dbReference>
<evidence type="ECO:0000313" key="5">
    <source>
        <dbReference type="Proteomes" id="UP000800092"/>
    </source>
</evidence>
<evidence type="ECO:0000313" key="4">
    <source>
        <dbReference type="EMBL" id="KAF2237308.1"/>
    </source>
</evidence>
<feature type="compositionally biased region" description="Polar residues" evidence="2">
    <location>
        <begin position="1"/>
        <end position="14"/>
    </location>
</feature>
<feature type="region of interest" description="Disordered" evidence="2">
    <location>
        <begin position="1"/>
        <end position="31"/>
    </location>
</feature>
<feature type="compositionally biased region" description="Basic residues" evidence="2">
    <location>
        <begin position="21"/>
        <end position="31"/>
    </location>
</feature>
<dbReference type="AlphaFoldDB" id="A0A6A6HHI7"/>
<keyword evidence="1" id="KW-0539">Nucleus</keyword>
<name>A0A6A6HHI7_VIRVR</name>
<protein>
    <recommendedName>
        <fullName evidence="3">Zn(2)-C6 fungal-type domain-containing protein</fullName>
    </recommendedName>
</protein>
<keyword evidence="5" id="KW-1185">Reference proteome</keyword>
<dbReference type="PANTHER" id="PTHR47657">
    <property type="entry name" value="STEROL REGULATORY ELEMENT-BINDING PROTEIN ECM22"/>
    <property type="match status" value="1"/>
</dbReference>
<sequence length="443" mass="50614">MSNPPDNSGNSQGSRVPGRPRLSHKKSRRGCLRCKARRIKCDENHPVCTPCTRHNVSCEWPVEKALKSNSKKTSTRKRSSKSADSGTPESSRRRQDNSDSSTPVFEGKLDESCHLLELRLFHQFSTVTCKTLPGANIDQIYQAWANRIPIFALEYNHKNLLYSIFAFAAFHLADTYPERDEFKRAFHQYCSRCFEEQDLAVASLTASNADSVILSCTLISILTFRPQHEGSTIVSLPLRVISANSGGRTFRRAWTWVVNNPESIAGLIVKTIPHYIEALLESITFDPKDNRLIYPADIIAEPFKHLLDPRVPERQDWESEAWDDEIERAYSEALSHIGAIYHASQASEPEGTLTRRIMGFSPMLSDRFIELLRDGEPRALVVIAHYYALIKQFENIWWIKDTAYREVMEIYGLLPPEWQTMMRWPLEMLGIPASTFSFPSGFR</sequence>
<dbReference type="PROSITE" id="PS00463">
    <property type="entry name" value="ZN2_CY6_FUNGAL_1"/>
    <property type="match status" value="1"/>
</dbReference>
<dbReference type="GO" id="GO:0008270">
    <property type="term" value="F:zinc ion binding"/>
    <property type="evidence" value="ECO:0007669"/>
    <property type="project" value="InterPro"/>
</dbReference>
<dbReference type="GO" id="GO:0000981">
    <property type="term" value="F:DNA-binding transcription factor activity, RNA polymerase II-specific"/>
    <property type="evidence" value="ECO:0007669"/>
    <property type="project" value="InterPro"/>
</dbReference>
<dbReference type="PROSITE" id="PS50048">
    <property type="entry name" value="ZN2_CY6_FUNGAL_2"/>
    <property type="match status" value="1"/>
</dbReference>
<feature type="region of interest" description="Disordered" evidence="2">
    <location>
        <begin position="67"/>
        <end position="104"/>
    </location>
</feature>
<dbReference type="InterPro" id="IPR052400">
    <property type="entry name" value="Zn2-C6_fungal_TF"/>
</dbReference>
<feature type="compositionally biased region" description="Basic residues" evidence="2">
    <location>
        <begin position="69"/>
        <end position="80"/>
    </location>
</feature>
<dbReference type="InterPro" id="IPR001138">
    <property type="entry name" value="Zn2Cys6_DnaBD"/>
</dbReference>
<dbReference type="CDD" id="cd00067">
    <property type="entry name" value="GAL4"/>
    <property type="match status" value="1"/>
</dbReference>
<dbReference type="SMART" id="SM00066">
    <property type="entry name" value="GAL4"/>
    <property type="match status" value="1"/>
</dbReference>